<comment type="caution">
    <text evidence="6">The sequence shown here is derived from an EMBL/GenBank/DDBJ whole genome shotgun (WGS) entry which is preliminary data.</text>
</comment>
<dbReference type="Pfam" id="PF00126">
    <property type="entry name" value="HTH_1"/>
    <property type="match status" value="1"/>
</dbReference>
<sequence length="309" mass="34865">MVDRYANMEAFVHVAELNSFSAAARRLGLSKSVVSKRVDQLETHLGVQLLRRTTRVVHTTEAGRRYHLFCRDILDQIAAADNALKREDDEPEGHLRISCPTALGSRIIGPIACDYQERYPRVRLSLLLLDRNPNPIEEGFDISIWDQPGARGNLAHRRLAPLNRVLVAAPDYLAKFEPITHPNQLYAHQTIHYQYLGEGRDWRLEHPRHGRSLARIQPSFVTNNGMLMRDVALAGKGIAILPMFLIERELATQKLAVVLPDWRPPAYHILALYAAGRQTATKTRCFLEMLQGAFQTQGAAALTSPRQKS</sequence>
<dbReference type="FunFam" id="1.10.10.10:FF:000001">
    <property type="entry name" value="LysR family transcriptional regulator"/>
    <property type="match status" value="1"/>
</dbReference>
<gene>
    <name evidence="6" type="ORF">J3U88_25480</name>
</gene>
<dbReference type="Proteomes" id="UP000664417">
    <property type="component" value="Unassembled WGS sequence"/>
</dbReference>
<reference evidence="6" key="1">
    <citation type="submission" date="2021-03" db="EMBL/GenBank/DDBJ databases">
        <authorList>
            <person name="Wang G."/>
        </authorList>
    </citation>
    <scope>NUCLEOTIDE SEQUENCE</scope>
    <source>
        <strain evidence="6">KCTC 12899</strain>
    </source>
</reference>
<evidence type="ECO:0000256" key="3">
    <source>
        <dbReference type="ARBA" id="ARBA00023125"/>
    </source>
</evidence>
<dbReference type="SUPFAM" id="SSF46785">
    <property type="entry name" value="Winged helix' DNA-binding domain"/>
    <property type="match status" value="1"/>
</dbReference>
<dbReference type="PRINTS" id="PR00039">
    <property type="entry name" value="HTHLYSR"/>
</dbReference>
<evidence type="ECO:0000256" key="1">
    <source>
        <dbReference type="ARBA" id="ARBA00009437"/>
    </source>
</evidence>
<dbReference type="AlphaFoldDB" id="A0A8J7U5M1"/>
<dbReference type="SUPFAM" id="SSF53850">
    <property type="entry name" value="Periplasmic binding protein-like II"/>
    <property type="match status" value="1"/>
</dbReference>
<dbReference type="PROSITE" id="PS50931">
    <property type="entry name" value="HTH_LYSR"/>
    <property type="match status" value="1"/>
</dbReference>
<dbReference type="Pfam" id="PF03466">
    <property type="entry name" value="LysR_substrate"/>
    <property type="match status" value="1"/>
</dbReference>
<dbReference type="PANTHER" id="PTHR30537:SF5">
    <property type="entry name" value="HTH-TYPE TRANSCRIPTIONAL ACTIVATOR TTDR-RELATED"/>
    <property type="match status" value="1"/>
</dbReference>
<dbReference type="EMBL" id="JAFREP010000028">
    <property type="protein sequence ID" value="MBO1321857.1"/>
    <property type="molecule type" value="Genomic_DNA"/>
</dbReference>
<evidence type="ECO:0000313" key="6">
    <source>
        <dbReference type="EMBL" id="MBO1321857.1"/>
    </source>
</evidence>
<keyword evidence="2" id="KW-0805">Transcription regulation</keyword>
<keyword evidence="7" id="KW-1185">Reference proteome</keyword>
<evidence type="ECO:0000313" key="7">
    <source>
        <dbReference type="Proteomes" id="UP000664417"/>
    </source>
</evidence>
<evidence type="ECO:0000259" key="5">
    <source>
        <dbReference type="PROSITE" id="PS50931"/>
    </source>
</evidence>
<dbReference type="GO" id="GO:0003677">
    <property type="term" value="F:DNA binding"/>
    <property type="evidence" value="ECO:0007669"/>
    <property type="project" value="UniProtKB-KW"/>
</dbReference>
<evidence type="ECO:0000256" key="2">
    <source>
        <dbReference type="ARBA" id="ARBA00023015"/>
    </source>
</evidence>
<dbReference type="GO" id="GO:0003700">
    <property type="term" value="F:DNA-binding transcription factor activity"/>
    <property type="evidence" value="ECO:0007669"/>
    <property type="project" value="InterPro"/>
</dbReference>
<protein>
    <submittedName>
        <fullName evidence="6">LysR family transcriptional regulator</fullName>
    </submittedName>
</protein>
<dbReference type="InterPro" id="IPR058163">
    <property type="entry name" value="LysR-type_TF_proteobact-type"/>
</dbReference>
<keyword evidence="3" id="KW-0238">DNA-binding</keyword>
<dbReference type="CDD" id="cd08422">
    <property type="entry name" value="PBP2_CrgA_like"/>
    <property type="match status" value="1"/>
</dbReference>
<accession>A0A8J7U5M1</accession>
<dbReference type="Gene3D" id="3.40.190.290">
    <property type="match status" value="1"/>
</dbReference>
<dbReference type="InterPro" id="IPR005119">
    <property type="entry name" value="LysR_subst-bd"/>
</dbReference>
<organism evidence="6 7">
    <name type="scientific">Acanthopleuribacter pedis</name>
    <dbReference type="NCBI Taxonomy" id="442870"/>
    <lineage>
        <taxon>Bacteria</taxon>
        <taxon>Pseudomonadati</taxon>
        <taxon>Acidobacteriota</taxon>
        <taxon>Holophagae</taxon>
        <taxon>Acanthopleuribacterales</taxon>
        <taxon>Acanthopleuribacteraceae</taxon>
        <taxon>Acanthopleuribacter</taxon>
    </lineage>
</organism>
<feature type="domain" description="HTH lysR-type" evidence="5">
    <location>
        <begin position="8"/>
        <end position="60"/>
    </location>
</feature>
<dbReference type="PANTHER" id="PTHR30537">
    <property type="entry name" value="HTH-TYPE TRANSCRIPTIONAL REGULATOR"/>
    <property type="match status" value="1"/>
</dbReference>
<proteinExistence type="inferred from homology"/>
<name>A0A8J7U5M1_9BACT</name>
<evidence type="ECO:0000256" key="4">
    <source>
        <dbReference type="ARBA" id="ARBA00023163"/>
    </source>
</evidence>
<dbReference type="InterPro" id="IPR036390">
    <property type="entry name" value="WH_DNA-bd_sf"/>
</dbReference>
<dbReference type="InterPro" id="IPR000847">
    <property type="entry name" value="LysR_HTH_N"/>
</dbReference>
<comment type="similarity">
    <text evidence="1">Belongs to the LysR transcriptional regulatory family.</text>
</comment>
<dbReference type="Gene3D" id="1.10.10.10">
    <property type="entry name" value="Winged helix-like DNA-binding domain superfamily/Winged helix DNA-binding domain"/>
    <property type="match status" value="1"/>
</dbReference>
<keyword evidence="4" id="KW-0804">Transcription</keyword>
<dbReference type="RefSeq" id="WP_207861830.1">
    <property type="nucleotide sequence ID" value="NZ_JAFREP010000028.1"/>
</dbReference>
<dbReference type="InterPro" id="IPR036388">
    <property type="entry name" value="WH-like_DNA-bd_sf"/>
</dbReference>